<name>A0ABY3SM57_9BACL</name>
<dbReference type="Gene3D" id="2.70.150.10">
    <property type="entry name" value="Calcium-transporting ATPase, cytoplasmic transduction domain A"/>
    <property type="match status" value="1"/>
</dbReference>
<dbReference type="NCBIfam" id="TIGR01494">
    <property type="entry name" value="ATPase_P-type"/>
    <property type="match status" value="1"/>
</dbReference>
<keyword evidence="11" id="KW-1278">Translocase</keyword>
<keyword evidence="15 17" id="KW-0472">Membrane</keyword>
<feature type="transmembrane region" description="Helical" evidence="17">
    <location>
        <begin position="220"/>
        <end position="245"/>
    </location>
</feature>
<evidence type="ECO:0000256" key="17">
    <source>
        <dbReference type="RuleBase" id="RU362081"/>
    </source>
</evidence>
<proteinExistence type="inferred from homology"/>
<evidence type="ECO:0000256" key="13">
    <source>
        <dbReference type="ARBA" id="ARBA00023008"/>
    </source>
</evidence>
<dbReference type="PRINTS" id="PR00119">
    <property type="entry name" value="CATATPASE"/>
</dbReference>
<keyword evidence="17" id="KW-1003">Cell membrane</keyword>
<comment type="catalytic activity">
    <reaction evidence="16">
        <text>Cu(+)(in) + ATP + H2O = Cu(+)(out) + ADP + phosphate + H(+)</text>
        <dbReference type="Rhea" id="RHEA:25792"/>
        <dbReference type="ChEBI" id="CHEBI:15377"/>
        <dbReference type="ChEBI" id="CHEBI:15378"/>
        <dbReference type="ChEBI" id="CHEBI:30616"/>
        <dbReference type="ChEBI" id="CHEBI:43474"/>
        <dbReference type="ChEBI" id="CHEBI:49552"/>
        <dbReference type="ChEBI" id="CHEBI:456216"/>
        <dbReference type="EC" id="7.2.2.8"/>
    </reaction>
</comment>
<accession>A0ABY3SM57</accession>
<dbReference type="InterPro" id="IPR018303">
    <property type="entry name" value="ATPase_P-typ_P_site"/>
</dbReference>
<organism evidence="19 20">
    <name type="scientific">Paenibacillus hexagrammi</name>
    <dbReference type="NCBI Taxonomy" id="2908839"/>
    <lineage>
        <taxon>Bacteria</taxon>
        <taxon>Bacillati</taxon>
        <taxon>Bacillota</taxon>
        <taxon>Bacilli</taxon>
        <taxon>Bacillales</taxon>
        <taxon>Paenibacillaceae</taxon>
        <taxon>Paenibacillus</taxon>
    </lineage>
</organism>
<dbReference type="NCBIfam" id="TIGR01511">
    <property type="entry name" value="ATPase-IB1_Cu"/>
    <property type="match status" value="1"/>
</dbReference>
<feature type="transmembrane region" description="Helical" evidence="17">
    <location>
        <begin position="38"/>
        <end position="56"/>
    </location>
</feature>
<dbReference type="EC" id="7.2.2.8" evidence="3"/>
<keyword evidence="20" id="KW-1185">Reference proteome</keyword>
<dbReference type="NCBIfam" id="TIGR01525">
    <property type="entry name" value="ATPase-IB_hvy"/>
    <property type="match status" value="1"/>
</dbReference>
<evidence type="ECO:0000256" key="7">
    <source>
        <dbReference type="ARBA" id="ARBA00022723"/>
    </source>
</evidence>
<reference evidence="19 20" key="1">
    <citation type="journal article" date="2024" name="Int. J. Syst. Evol. Microbiol.">
        <title>Paenibacillus hexagrammi sp. nov., a novel bacterium isolated from the gut content of Hexagrammos agrammus.</title>
        <authorList>
            <person name="Jung H.K."/>
            <person name="Kim D.G."/>
            <person name="Zin H."/>
            <person name="Park J."/>
            <person name="Jung H."/>
            <person name="Kim Y.O."/>
            <person name="Kong H.J."/>
            <person name="Kim J.W."/>
            <person name="Kim Y.S."/>
        </authorList>
    </citation>
    <scope>NUCLEOTIDE SEQUENCE [LARGE SCALE GENOMIC DNA]</scope>
    <source>
        <strain evidence="19 20">YPD9-1</strain>
    </source>
</reference>
<evidence type="ECO:0000256" key="16">
    <source>
        <dbReference type="ARBA" id="ARBA00049289"/>
    </source>
</evidence>
<evidence type="ECO:0000256" key="8">
    <source>
        <dbReference type="ARBA" id="ARBA00022741"/>
    </source>
</evidence>
<keyword evidence="13" id="KW-0186">Copper</keyword>
<dbReference type="CDD" id="cd02094">
    <property type="entry name" value="P-type_ATPase_Cu-like"/>
    <property type="match status" value="1"/>
</dbReference>
<dbReference type="InterPro" id="IPR036412">
    <property type="entry name" value="HAD-like_sf"/>
</dbReference>
<feature type="domain" description="P-type ATPase A" evidence="18">
    <location>
        <begin position="107"/>
        <end position="205"/>
    </location>
</feature>
<dbReference type="SUPFAM" id="SSF56784">
    <property type="entry name" value="HAD-like"/>
    <property type="match status" value="1"/>
</dbReference>
<dbReference type="PANTHER" id="PTHR43520:SF8">
    <property type="entry name" value="P-TYPE CU(+) TRANSPORTER"/>
    <property type="match status" value="1"/>
</dbReference>
<protein>
    <recommendedName>
        <fullName evidence="3">P-type Cu(+) transporter</fullName>
        <ecNumber evidence="3">7.2.2.8</ecNumber>
    </recommendedName>
</protein>
<dbReference type="SUPFAM" id="SSF81665">
    <property type="entry name" value="Calcium ATPase, transmembrane domain M"/>
    <property type="match status" value="1"/>
</dbReference>
<dbReference type="InterPro" id="IPR027256">
    <property type="entry name" value="P-typ_ATPase_IB"/>
</dbReference>
<dbReference type="InterPro" id="IPR044492">
    <property type="entry name" value="P_typ_ATPase_HD_dom"/>
</dbReference>
<dbReference type="Gene3D" id="3.40.50.1000">
    <property type="entry name" value="HAD superfamily/HAD-like"/>
    <property type="match status" value="1"/>
</dbReference>
<evidence type="ECO:0000256" key="11">
    <source>
        <dbReference type="ARBA" id="ARBA00022967"/>
    </source>
</evidence>
<keyword evidence="12 17" id="KW-1133">Transmembrane helix</keyword>
<dbReference type="InterPro" id="IPR023299">
    <property type="entry name" value="ATPase_P-typ_cyto_dom_N"/>
</dbReference>
<keyword evidence="7 17" id="KW-0479">Metal-binding</keyword>
<feature type="transmembrane region" description="Helical" evidence="17">
    <location>
        <begin position="563"/>
        <end position="580"/>
    </location>
</feature>
<evidence type="ECO:0000256" key="6">
    <source>
        <dbReference type="ARBA" id="ARBA00022692"/>
    </source>
</evidence>
<sequence length="613" mass="65704">MQPWFQWLLATPVQFVIGSSFYFQAYQALKSRSANMDVLVALSTTCAYLYSHYMTMMALKSGDANPHAVYFETSSMIITVVLLGKWLEASAKQRSMKALGQLRQLYTDTALLVRDGKHQTVPIEQVDIGDTLLIVPGAVVPVDGQVLEGRSAVDESFVTGESVPAEKGKLDPLIGGSTNVDAALMMKVTAVGRHTALAKMIAMMEEAQSSKADIQRYVDVIAGLFVPAVLFLALLTFSVWSFWLMPGDYESALFKSMAVLVIACPCALGLATPTSILVGTGRAISAGILFKEGKHVEQLGQVDVVLLDKTGTLTNGLPRVTDIVTESGQEQRLIRLIAAAERGSEHPFAKAIVKEAVRRGLHVKEADSFQTVVGAGVVAKVDQHDIVVGSKSFMKKHGIVIGAHARLADRFQAEGKTVLHASIDGVHAGVIAIADTLKTSSPQAIRRLKKLRTKVIMVTGDQRTTAEAIAAKAGITRVYAEMMPQDKVQLIHSFQRKGSSVAMVGDGMNDAPALAAADIGIAVGTGTDIAKEAADVNLLHSDLGGVADAIVISRKTMRNIRQNLAFALLYNVLAIPLAFMGWMAPWIAGTAMALSSVSVVANALRLQRASWRN</sequence>
<dbReference type="EMBL" id="CP090978">
    <property type="protein sequence ID" value="UJF34937.1"/>
    <property type="molecule type" value="Genomic_DNA"/>
</dbReference>
<evidence type="ECO:0000256" key="15">
    <source>
        <dbReference type="ARBA" id="ARBA00023136"/>
    </source>
</evidence>
<keyword evidence="8 17" id="KW-0547">Nucleotide-binding</keyword>
<evidence type="ECO:0000259" key="18">
    <source>
        <dbReference type="Pfam" id="PF00122"/>
    </source>
</evidence>
<feature type="transmembrane region" description="Helical" evidence="17">
    <location>
        <begin position="6"/>
        <end position="26"/>
    </location>
</feature>
<evidence type="ECO:0000256" key="4">
    <source>
        <dbReference type="ARBA" id="ARBA00022448"/>
    </source>
</evidence>
<feature type="transmembrane region" description="Helical" evidence="17">
    <location>
        <begin position="68"/>
        <end position="87"/>
    </location>
</feature>
<evidence type="ECO:0000256" key="5">
    <source>
        <dbReference type="ARBA" id="ARBA00022553"/>
    </source>
</evidence>
<feature type="transmembrane region" description="Helical" evidence="17">
    <location>
        <begin position="257"/>
        <end position="278"/>
    </location>
</feature>
<keyword evidence="6 17" id="KW-0812">Transmembrane</keyword>
<dbReference type="InterPro" id="IPR008250">
    <property type="entry name" value="ATPase_P-typ_transduc_dom_A_sf"/>
</dbReference>
<dbReference type="Gene3D" id="3.40.1110.10">
    <property type="entry name" value="Calcium-transporting ATPase, cytoplasmic domain N"/>
    <property type="match status" value="1"/>
</dbReference>
<comment type="similarity">
    <text evidence="2 17">Belongs to the cation transport ATPase (P-type) (TC 3.A.3) family. Type IB subfamily.</text>
</comment>
<evidence type="ECO:0000313" key="20">
    <source>
        <dbReference type="Proteomes" id="UP001649230"/>
    </source>
</evidence>
<evidence type="ECO:0000256" key="10">
    <source>
        <dbReference type="ARBA" id="ARBA00022840"/>
    </source>
</evidence>
<evidence type="ECO:0000256" key="3">
    <source>
        <dbReference type="ARBA" id="ARBA00012517"/>
    </source>
</evidence>
<dbReference type="SFLD" id="SFLDG00002">
    <property type="entry name" value="C1.7:_P-type_atpase_like"/>
    <property type="match status" value="1"/>
</dbReference>
<keyword evidence="4" id="KW-0813">Transport</keyword>
<evidence type="ECO:0000256" key="12">
    <source>
        <dbReference type="ARBA" id="ARBA00022989"/>
    </source>
</evidence>
<keyword evidence="9" id="KW-0187">Copper transport</keyword>
<dbReference type="SUPFAM" id="SSF81653">
    <property type="entry name" value="Calcium ATPase, transduction domain A"/>
    <property type="match status" value="1"/>
</dbReference>
<gene>
    <name evidence="19" type="ORF">L0M14_07270</name>
</gene>
<keyword evidence="14" id="KW-0406">Ion transport</keyword>
<dbReference type="Pfam" id="PF00122">
    <property type="entry name" value="E1-E2_ATPase"/>
    <property type="match status" value="1"/>
</dbReference>
<dbReference type="PROSITE" id="PS00154">
    <property type="entry name" value="ATPASE_E1_E2"/>
    <property type="match status" value="1"/>
</dbReference>
<keyword evidence="10 17" id="KW-0067">ATP-binding</keyword>
<evidence type="ECO:0000256" key="9">
    <source>
        <dbReference type="ARBA" id="ARBA00022796"/>
    </source>
</evidence>
<dbReference type="SFLD" id="SFLDF00027">
    <property type="entry name" value="p-type_atpase"/>
    <property type="match status" value="1"/>
</dbReference>
<evidence type="ECO:0000256" key="2">
    <source>
        <dbReference type="ARBA" id="ARBA00006024"/>
    </source>
</evidence>
<dbReference type="InterPro" id="IPR023214">
    <property type="entry name" value="HAD_sf"/>
</dbReference>
<dbReference type="PANTHER" id="PTHR43520">
    <property type="entry name" value="ATP7, ISOFORM B"/>
    <property type="match status" value="1"/>
</dbReference>
<dbReference type="InterPro" id="IPR059000">
    <property type="entry name" value="ATPase_P-type_domA"/>
</dbReference>
<dbReference type="PRINTS" id="PR00943">
    <property type="entry name" value="CUATPASE"/>
</dbReference>
<evidence type="ECO:0000256" key="14">
    <source>
        <dbReference type="ARBA" id="ARBA00023065"/>
    </source>
</evidence>
<dbReference type="RefSeq" id="WP_235121510.1">
    <property type="nucleotide sequence ID" value="NZ_CP090978.1"/>
</dbReference>
<comment type="subcellular location">
    <subcellularLocation>
        <location evidence="17">Cell membrane</location>
    </subcellularLocation>
    <subcellularLocation>
        <location evidence="1">Endomembrane system</location>
        <topology evidence="1">Multi-pass membrane protein</topology>
    </subcellularLocation>
</comment>
<dbReference type="Proteomes" id="UP001649230">
    <property type="component" value="Chromosome"/>
</dbReference>
<evidence type="ECO:0000256" key="1">
    <source>
        <dbReference type="ARBA" id="ARBA00004127"/>
    </source>
</evidence>
<dbReference type="InterPro" id="IPR023298">
    <property type="entry name" value="ATPase_P-typ_TM_dom_sf"/>
</dbReference>
<dbReference type="SFLD" id="SFLDS00003">
    <property type="entry name" value="Haloacid_Dehalogenase"/>
    <property type="match status" value="1"/>
</dbReference>
<evidence type="ECO:0000313" key="19">
    <source>
        <dbReference type="EMBL" id="UJF34937.1"/>
    </source>
</evidence>
<dbReference type="InterPro" id="IPR001757">
    <property type="entry name" value="P_typ_ATPase"/>
</dbReference>
<keyword evidence="5" id="KW-0597">Phosphoprotein</keyword>
<dbReference type="Pfam" id="PF00702">
    <property type="entry name" value="Hydrolase"/>
    <property type="match status" value="1"/>
</dbReference>